<feature type="region of interest" description="Disordered" evidence="1">
    <location>
        <begin position="310"/>
        <end position="497"/>
    </location>
</feature>
<evidence type="ECO:0000256" key="1">
    <source>
        <dbReference type="SAM" id="MobiDB-lite"/>
    </source>
</evidence>
<accession>A0A6A6RE32</accession>
<gene>
    <name evidence="2" type="ORF">BU16DRAFT_533031</name>
</gene>
<feature type="compositionally biased region" description="Basic residues" evidence="1">
    <location>
        <begin position="358"/>
        <end position="368"/>
    </location>
</feature>
<evidence type="ECO:0000313" key="2">
    <source>
        <dbReference type="EMBL" id="KAF2502704.1"/>
    </source>
</evidence>
<dbReference type="Proteomes" id="UP000799750">
    <property type="component" value="Unassembled WGS sequence"/>
</dbReference>
<feature type="compositionally biased region" description="Basic and acidic residues" evidence="1">
    <location>
        <begin position="70"/>
        <end position="94"/>
    </location>
</feature>
<organism evidence="2 3">
    <name type="scientific">Lophium mytilinum</name>
    <dbReference type="NCBI Taxonomy" id="390894"/>
    <lineage>
        <taxon>Eukaryota</taxon>
        <taxon>Fungi</taxon>
        <taxon>Dikarya</taxon>
        <taxon>Ascomycota</taxon>
        <taxon>Pezizomycotina</taxon>
        <taxon>Dothideomycetes</taxon>
        <taxon>Pleosporomycetidae</taxon>
        <taxon>Mytilinidiales</taxon>
        <taxon>Mytilinidiaceae</taxon>
        <taxon>Lophium</taxon>
    </lineage>
</organism>
<feature type="region of interest" description="Disordered" evidence="1">
    <location>
        <begin position="1"/>
        <end position="100"/>
    </location>
</feature>
<evidence type="ECO:0000313" key="3">
    <source>
        <dbReference type="Proteomes" id="UP000799750"/>
    </source>
</evidence>
<proteinExistence type="predicted"/>
<sequence>MTIVATALRQVDGPSPVPVNKPARRKWKAKTLSKNTPTSVPAAPAPAPAPMEGPKAAESAPMPSQPAKATDSRPEPTKQADAPHRSKPTARDEVVLSPPEFTRLKTGQKVSIVVGDPGNQYIAIEAAYAKVLSHYSQYMKQVLATDHSPRLIIPRGDKNVLLFIYRWMLAGEQNSNARNALKFEDLRLPDLIALYYHCVFLEYHSLKEKTCARLEWKLKSVIPTIEQLSVILAYTPAVAENAVQAVARLFFRPVCYDFSAYLKLASEDPEFGRALDDAIAQLKLSLLRQHNNRPQRRGRSNQTRTDIVSLKRQWGSQQNTNLQQSKNVQTNGNPRLDPAGAVTEPASKAEEVMNTTISRRRRAKRSIPKAKDLAPAATPSQENSIATPRVVLPTVGARKPHPRKAPKPTNGEAGDTPDTPATFVKATPNHLRAGRAPGPRAPLKPVGQAPNYNNPGVSEHRGRTRRRAVEVHRNGEGITTSAREAKPGEMTRTGLVI</sequence>
<feature type="compositionally biased region" description="Polar residues" evidence="1">
    <location>
        <begin position="314"/>
        <end position="333"/>
    </location>
</feature>
<dbReference type="OrthoDB" id="3863715at2759"/>
<name>A0A6A6RE32_9PEZI</name>
<dbReference type="AlphaFoldDB" id="A0A6A6RE32"/>
<dbReference type="EMBL" id="MU004181">
    <property type="protein sequence ID" value="KAF2502704.1"/>
    <property type="molecule type" value="Genomic_DNA"/>
</dbReference>
<reference evidence="2" key="1">
    <citation type="journal article" date="2020" name="Stud. Mycol.">
        <title>101 Dothideomycetes genomes: a test case for predicting lifestyles and emergence of pathogens.</title>
        <authorList>
            <person name="Haridas S."/>
            <person name="Albert R."/>
            <person name="Binder M."/>
            <person name="Bloem J."/>
            <person name="Labutti K."/>
            <person name="Salamov A."/>
            <person name="Andreopoulos B."/>
            <person name="Baker S."/>
            <person name="Barry K."/>
            <person name="Bills G."/>
            <person name="Bluhm B."/>
            <person name="Cannon C."/>
            <person name="Castanera R."/>
            <person name="Culley D."/>
            <person name="Daum C."/>
            <person name="Ezra D."/>
            <person name="Gonzalez J."/>
            <person name="Henrissat B."/>
            <person name="Kuo A."/>
            <person name="Liang C."/>
            <person name="Lipzen A."/>
            <person name="Lutzoni F."/>
            <person name="Magnuson J."/>
            <person name="Mondo S."/>
            <person name="Nolan M."/>
            <person name="Ohm R."/>
            <person name="Pangilinan J."/>
            <person name="Park H.-J."/>
            <person name="Ramirez L."/>
            <person name="Alfaro M."/>
            <person name="Sun H."/>
            <person name="Tritt A."/>
            <person name="Yoshinaga Y."/>
            <person name="Zwiers L.-H."/>
            <person name="Turgeon B."/>
            <person name="Goodwin S."/>
            <person name="Spatafora J."/>
            <person name="Crous P."/>
            <person name="Grigoriev I."/>
        </authorList>
    </citation>
    <scope>NUCLEOTIDE SEQUENCE</scope>
    <source>
        <strain evidence="2">CBS 269.34</strain>
    </source>
</reference>
<protein>
    <submittedName>
        <fullName evidence="2">Uncharacterized protein</fullName>
    </submittedName>
</protein>
<keyword evidence="3" id="KW-1185">Reference proteome</keyword>
<feature type="compositionally biased region" description="Basic residues" evidence="1">
    <location>
        <begin position="22"/>
        <end position="31"/>
    </location>
</feature>